<evidence type="ECO:0000313" key="4">
    <source>
        <dbReference type="Proteomes" id="UP001549076"/>
    </source>
</evidence>
<feature type="domain" description="Tyr recombinase" evidence="2">
    <location>
        <begin position="142"/>
        <end position="323"/>
    </location>
</feature>
<evidence type="ECO:0000259" key="2">
    <source>
        <dbReference type="PROSITE" id="PS51898"/>
    </source>
</evidence>
<dbReference type="InterPro" id="IPR002104">
    <property type="entry name" value="Integrase_catalytic"/>
</dbReference>
<dbReference type="RefSeq" id="WP_354192906.1">
    <property type="nucleotide sequence ID" value="NZ_JBEPML010000002.1"/>
</dbReference>
<dbReference type="Pfam" id="PF00589">
    <property type="entry name" value="Phage_integrase"/>
    <property type="match status" value="1"/>
</dbReference>
<dbReference type="InterPro" id="IPR013762">
    <property type="entry name" value="Integrase-like_cat_sf"/>
</dbReference>
<keyword evidence="4" id="KW-1185">Reference proteome</keyword>
<protein>
    <submittedName>
        <fullName evidence="3">Integrase</fullName>
    </submittedName>
</protein>
<proteinExistence type="predicted"/>
<reference evidence="3 4" key="1">
    <citation type="submission" date="2024-06" db="EMBL/GenBank/DDBJ databases">
        <title>Genomic Encyclopedia of Type Strains, Phase IV (KMG-IV): sequencing the most valuable type-strain genomes for metagenomic binning, comparative biology and taxonomic classification.</title>
        <authorList>
            <person name="Goeker M."/>
        </authorList>
    </citation>
    <scope>NUCLEOTIDE SEQUENCE [LARGE SCALE GENOMIC DNA]</scope>
    <source>
        <strain evidence="3 4">DSM 27865</strain>
    </source>
</reference>
<dbReference type="Gene3D" id="1.10.443.10">
    <property type="entry name" value="Intergrase catalytic core"/>
    <property type="match status" value="1"/>
</dbReference>
<gene>
    <name evidence="3" type="ORF">ABID37_000906</name>
</gene>
<dbReference type="SUPFAM" id="SSF56349">
    <property type="entry name" value="DNA breaking-rejoining enzymes"/>
    <property type="match status" value="1"/>
</dbReference>
<sequence>MLTLTKRPKSPYWIARGTFNGIRVERSTGETSKPEARKKLAEIIQELQTAPTRAGWQDMSFAKAMTAYIDSGKDTRFLDRLLEHFQETRLGDIDNVAMTRAANAIYPGRAPATIRRHLYVPVSAIINFVKDDKLRAPKGGGARTMFVMPALADAIIQAATTQPSPWLPALITFWFGQGTRAGETFAIDGRDDVSLQGRWAMLRDPKNGHERRVTLQPRVVAALSVLPNIGEPGPLFRRFDGKAFTEKVGRGGQVRTAFARAVENGGGDPKVITPHVCRHSWATWFYAQTKDTLRLKEEGGWLSNEHERYVKLGTPEIGAEAFTKGWDFTTVGENWGKVVPLVAKTSA</sequence>
<dbReference type="Proteomes" id="UP001549076">
    <property type="component" value="Unassembled WGS sequence"/>
</dbReference>
<comment type="caution">
    <text evidence="3">The sequence shown here is derived from an EMBL/GenBank/DDBJ whole genome shotgun (WGS) entry which is preliminary data.</text>
</comment>
<dbReference type="EMBL" id="JBEPML010000002">
    <property type="protein sequence ID" value="MET3790715.1"/>
    <property type="molecule type" value="Genomic_DNA"/>
</dbReference>
<evidence type="ECO:0000256" key="1">
    <source>
        <dbReference type="ARBA" id="ARBA00023172"/>
    </source>
</evidence>
<keyword evidence="1" id="KW-0233">DNA recombination</keyword>
<dbReference type="PROSITE" id="PS51898">
    <property type="entry name" value="TYR_RECOMBINASE"/>
    <property type="match status" value="1"/>
</dbReference>
<name>A0ABV2MV85_9HYPH</name>
<dbReference type="InterPro" id="IPR011010">
    <property type="entry name" value="DNA_brk_join_enz"/>
</dbReference>
<evidence type="ECO:0000313" key="3">
    <source>
        <dbReference type="EMBL" id="MET3790715.1"/>
    </source>
</evidence>
<organism evidence="3 4">
    <name type="scientific">Aquamicrobium terrae</name>
    <dbReference type="NCBI Taxonomy" id="1324945"/>
    <lineage>
        <taxon>Bacteria</taxon>
        <taxon>Pseudomonadati</taxon>
        <taxon>Pseudomonadota</taxon>
        <taxon>Alphaproteobacteria</taxon>
        <taxon>Hyphomicrobiales</taxon>
        <taxon>Phyllobacteriaceae</taxon>
        <taxon>Aquamicrobium</taxon>
    </lineage>
</organism>
<accession>A0ABV2MV85</accession>